<protein>
    <submittedName>
        <fullName evidence="2">Uncharacterized protein</fullName>
    </submittedName>
</protein>
<name>A0A0W8F0V3_9ZZZZ</name>
<evidence type="ECO:0000313" key="2">
    <source>
        <dbReference type="EMBL" id="KUG14501.1"/>
    </source>
</evidence>
<dbReference type="EMBL" id="LNQE01001651">
    <property type="protein sequence ID" value="KUG14501.1"/>
    <property type="molecule type" value="Genomic_DNA"/>
</dbReference>
<reference evidence="2" key="1">
    <citation type="journal article" date="2015" name="Proc. Natl. Acad. Sci. U.S.A.">
        <title>Networks of energetic and metabolic interactions define dynamics in microbial communities.</title>
        <authorList>
            <person name="Embree M."/>
            <person name="Liu J.K."/>
            <person name="Al-Bassam M.M."/>
            <person name="Zengler K."/>
        </authorList>
    </citation>
    <scope>NUCLEOTIDE SEQUENCE</scope>
</reference>
<proteinExistence type="predicted"/>
<accession>A0A0W8F0V3</accession>
<feature type="region of interest" description="Disordered" evidence="1">
    <location>
        <begin position="19"/>
        <end position="42"/>
    </location>
</feature>
<organism evidence="2">
    <name type="scientific">hydrocarbon metagenome</name>
    <dbReference type="NCBI Taxonomy" id="938273"/>
    <lineage>
        <taxon>unclassified sequences</taxon>
        <taxon>metagenomes</taxon>
        <taxon>ecological metagenomes</taxon>
    </lineage>
</organism>
<sequence>MNRSAGAILQVITGYGGNRGRFLPGNNTPRGWNGIGAASEMS</sequence>
<comment type="caution">
    <text evidence="2">The sequence shown here is derived from an EMBL/GenBank/DDBJ whole genome shotgun (WGS) entry which is preliminary data.</text>
</comment>
<gene>
    <name evidence="2" type="ORF">ASZ90_015861</name>
</gene>
<evidence type="ECO:0000256" key="1">
    <source>
        <dbReference type="SAM" id="MobiDB-lite"/>
    </source>
</evidence>
<dbReference type="AlphaFoldDB" id="A0A0W8F0V3"/>